<dbReference type="Gene3D" id="1.10.287.110">
    <property type="entry name" value="DnaJ domain"/>
    <property type="match status" value="1"/>
</dbReference>
<dbReference type="PROSITE" id="PS00636">
    <property type="entry name" value="DNAJ_1"/>
    <property type="match status" value="1"/>
</dbReference>
<dbReference type="CDD" id="cd06257">
    <property type="entry name" value="DnaJ"/>
    <property type="match status" value="1"/>
</dbReference>
<dbReference type="InterPro" id="IPR053232">
    <property type="entry name" value="DnaJ_C/III_chloroplastic"/>
</dbReference>
<dbReference type="InterPro" id="IPR018253">
    <property type="entry name" value="DnaJ_domain_CS"/>
</dbReference>
<comment type="caution">
    <text evidence="2">The sequence shown here is derived from an EMBL/GenBank/DDBJ whole genome shotgun (WGS) entry which is preliminary data.</text>
</comment>
<gene>
    <name evidence="2" type="ORF">SSX86_022281</name>
</gene>
<evidence type="ECO:0000313" key="2">
    <source>
        <dbReference type="EMBL" id="KAK9057446.1"/>
    </source>
</evidence>
<dbReference type="SMART" id="SM00271">
    <property type="entry name" value="DnaJ"/>
    <property type="match status" value="1"/>
</dbReference>
<reference evidence="2 3" key="1">
    <citation type="submission" date="2024-04" db="EMBL/GenBank/DDBJ databases">
        <title>The reference genome of an endangered Asteraceae, Deinandra increscens subsp. villosa, native to the Central Coast of California.</title>
        <authorList>
            <person name="Guilliams M."/>
            <person name="Hasenstab-Lehman K."/>
            <person name="Meyer R."/>
            <person name="Mcevoy S."/>
        </authorList>
    </citation>
    <scope>NUCLEOTIDE SEQUENCE [LARGE SCALE GENOMIC DNA]</scope>
    <source>
        <tissue evidence="2">Leaf</tissue>
    </source>
</reference>
<feature type="domain" description="J" evidence="1">
    <location>
        <begin position="80"/>
        <end position="147"/>
    </location>
</feature>
<dbReference type="AlphaFoldDB" id="A0AAP0CIR4"/>
<dbReference type="Pfam" id="PF00226">
    <property type="entry name" value="DnaJ"/>
    <property type="match status" value="1"/>
</dbReference>
<dbReference type="Proteomes" id="UP001408789">
    <property type="component" value="Unassembled WGS sequence"/>
</dbReference>
<dbReference type="SUPFAM" id="SSF46565">
    <property type="entry name" value="Chaperone J-domain"/>
    <property type="match status" value="1"/>
</dbReference>
<dbReference type="PROSITE" id="PS50076">
    <property type="entry name" value="DNAJ_2"/>
    <property type="match status" value="1"/>
</dbReference>
<keyword evidence="3" id="KW-1185">Reference proteome</keyword>
<dbReference type="PANTHER" id="PTHR45090:SF14">
    <property type="entry name" value="DNAJ DOMAIN, CHAPERONE J-DOMAIN SUPERFAMILY"/>
    <property type="match status" value="1"/>
</dbReference>
<dbReference type="InterPro" id="IPR001623">
    <property type="entry name" value="DnaJ_domain"/>
</dbReference>
<evidence type="ECO:0000259" key="1">
    <source>
        <dbReference type="PROSITE" id="PS50076"/>
    </source>
</evidence>
<dbReference type="EMBL" id="JBCNJP010000023">
    <property type="protein sequence ID" value="KAK9057446.1"/>
    <property type="molecule type" value="Genomic_DNA"/>
</dbReference>
<proteinExistence type="predicted"/>
<dbReference type="GO" id="GO:0009507">
    <property type="term" value="C:chloroplast"/>
    <property type="evidence" value="ECO:0007669"/>
    <property type="project" value="TreeGrafter"/>
</dbReference>
<protein>
    <recommendedName>
        <fullName evidence="1">J domain-containing protein</fullName>
    </recommendedName>
</protein>
<accession>A0AAP0CIR4</accession>
<dbReference type="InterPro" id="IPR036869">
    <property type="entry name" value="J_dom_sf"/>
</dbReference>
<name>A0AAP0CIR4_9ASTR</name>
<sequence>MMNSKSFSTGIQTPQIFHHLPLISHKNPPHLTSFNTPFKTPSISLKTCLPPPKATATAATGGVGGGAGGGVCTQTPPEETLYDLLGISQGGTLCEIKQAYKRMALKYHPDVSPADHAGEYTARFIRVREAYETLSDPESRAVYDCNLAKGLHLAFSGGSRFAGRWRESWEVQVEELRRRSTVVEKGGRMSWAARIRKQRAGSDLDDQDGSV</sequence>
<dbReference type="PANTHER" id="PTHR45090">
    <property type="entry name" value="CHAPERONE PROTEIN DNAJ 20 CHLOROPLASTIC"/>
    <property type="match status" value="1"/>
</dbReference>
<organism evidence="2 3">
    <name type="scientific">Deinandra increscens subsp. villosa</name>
    <dbReference type="NCBI Taxonomy" id="3103831"/>
    <lineage>
        <taxon>Eukaryota</taxon>
        <taxon>Viridiplantae</taxon>
        <taxon>Streptophyta</taxon>
        <taxon>Embryophyta</taxon>
        <taxon>Tracheophyta</taxon>
        <taxon>Spermatophyta</taxon>
        <taxon>Magnoliopsida</taxon>
        <taxon>eudicotyledons</taxon>
        <taxon>Gunneridae</taxon>
        <taxon>Pentapetalae</taxon>
        <taxon>asterids</taxon>
        <taxon>campanulids</taxon>
        <taxon>Asterales</taxon>
        <taxon>Asteraceae</taxon>
        <taxon>Asteroideae</taxon>
        <taxon>Heliantheae alliance</taxon>
        <taxon>Madieae</taxon>
        <taxon>Madiinae</taxon>
        <taxon>Deinandra</taxon>
    </lineage>
</organism>
<evidence type="ECO:0000313" key="3">
    <source>
        <dbReference type="Proteomes" id="UP001408789"/>
    </source>
</evidence>
<dbReference type="PRINTS" id="PR00625">
    <property type="entry name" value="JDOMAIN"/>
</dbReference>